<reference evidence="4 5" key="1">
    <citation type="submission" date="2018-11" db="EMBL/GenBank/DDBJ databases">
        <title>Genomic Encyclopedia of Type Strains, Phase IV (KMG-IV): sequencing the most valuable type-strain genomes for metagenomic binning, comparative biology and taxonomic classification.</title>
        <authorList>
            <person name="Goeker M."/>
        </authorList>
    </citation>
    <scope>NUCLEOTIDE SEQUENCE [LARGE SCALE GENOMIC DNA]</scope>
    <source>
        <strain evidence="4 5">DSM 16974</strain>
    </source>
</reference>
<evidence type="ECO:0000256" key="2">
    <source>
        <dbReference type="SAM" id="Phobius"/>
    </source>
</evidence>
<dbReference type="InterPro" id="IPR049806">
    <property type="entry name" value="MasK-like_C"/>
</dbReference>
<feature type="region of interest" description="Disordered" evidence="1">
    <location>
        <begin position="71"/>
        <end position="124"/>
    </location>
</feature>
<dbReference type="InterPro" id="IPR037682">
    <property type="entry name" value="TonB_C"/>
</dbReference>
<feature type="region of interest" description="Disordered" evidence="1">
    <location>
        <begin position="203"/>
        <end position="224"/>
    </location>
</feature>
<dbReference type="OrthoDB" id="7057177at2"/>
<dbReference type="Gene3D" id="3.30.2420.10">
    <property type="entry name" value="TonB"/>
    <property type="match status" value="1"/>
</dbReference>
<proteinExistence type="predicted"/>
<feature type="domain" description="TonB C-terminal" evidence="3">
    <location>
        <begin position="254"/>
        <end position="315"/>
    </location>
</feature>
<dbReference type="Proteomes" id="UP000273643">
    <property type="component" value="Unassembled WGS sequence"/>
</dbReference>
<comment type="caution">
    <text evidence="4">The sequence shown here is derived from an EMBL/GenBank/DDBJ whole genome shotgun (WGS) entry which is preliminary data.</text>
</comment>
<evidence type="ECO:0000256" key="1">
    <source>
        <dbReference type="SAM" id="MobiDB-lite"/>
    </source>
</evidence>
<keyword evidence="2" id="KW-1133">Transmembrane helix</keyword>
<feature type="region of interest" description="Disordered" evidence="1">
    <location>
        <begin position="147"/>
        <end position="170"/>
    </location>
</feature>
<dbReference type="Pfam" id="PF03544">
    <property type="entry name" value="TonB_C"/>
    <property type="match status" value="1"/>
</dbReference>
<keyword evidence="2" id="KW-0472">Membrane</keyword>
<feature type="compositionally biased region" description="Basic and acidic residues" evidence="1">
    <location>
        <begin position="97"/>
        <end position="108"/>
    </location>
</feature>
<organism evidence="4 5">
    <name type="scientific">Marinimicrobium koreense</name>
    <dbReference type="NCBI Taxonomy" id="306545"/>
    <lineage>
        <taxon>Bacteria</taxon>
        <taxon>Pseudomonadati</taxon>
        <taxon>Pseudomonadota</taxon>
        <taxon>Gammaproteobacteria</taxon>
        <taxon>Cellvibrionales</taxon>
        <taxon>Cellvibrionaceae</taxon>
        <taxon>Marinimicrobium</taxon>
    </lineage>
</organism>
<dbReference type="EMBL" id="RJUK01000002">
    <property type="protein sequence ID" value="ROQ18503.1"/>
    <property type="molecule type" value="Genomic_DNA"/>
</dbReference>
<accession>A0A3N1NQS4</accession>
<gene>
    <name evidence="4" type="ORF">EDC38_2730</name>
</gene>
<evidence type="ECO:0000313" key="5">
    <source>
        <dbReference type="Proteomes" id="UP000273643"/>
    </source>
</evidence>
<name>A0A3N1NQS4_9GAMM</name>
<feature type="transmembrane region" description="Helical" evidence="2">
    <location>
        <begin position="30"/>
        <end position="49"/>
    </location>
</feature>
<dbReference type="GO" id="GO:0055085">
    <property type="term" value="P:transmembrane transport"/>
    <property type="evidence" value="ECO:0007669"/>
    <property type="project" value="InterPro"/>
</dbReference>
<protein>
    <submittedName>
        <fullName evidence="4">TonB-like protein</fullName>
    </submittedName>
</protein>
<sequence length="318" mass="35204">MTIMMQTAPRYQDLVIQWHPGRSSANHYRWWPIGCAGLALGIALTLSLVEVPEKQRMTRADIPERVARFMIEQPSDPPVKAPEEVKPKPLPVAEPKPLVERERERPAVEEPANEAQREAREQAQRSGLLALGNQLDSLMDTSEVDDWVDTEGKGGADAGQTATGYGDGDLASAAERTGARDVAAVSAGEGGSVLARRDLATLETPLAEDPAENPERRDSFAQTGRTDEEVSLVFDRNKGLLYSLYNRARRQTPGLQGRLVLEITIEPSGEVTDVAIVSSELDDHRLEKRIRARVLQFRFEERSAQTITIIYPIEFLPS</sequence>
<keyword evidence="2" id="KW-0812">Transmembrane</keyword>
<evidence type="ECO:0000259" key="3">
    <source>
        <dbReference type="Pfam" id="PF03544"/>
    </source>
</evidence>
<dbReference type="AlphaFoldDB" id="A0A3N1NQS4"/>
<keyword evidence="5" id="KW-1185">Reference proteome</keyword>
<evidence type="ECO:0000313" key="4">
    <source>
        <dbReference type="EMBL" id="ROQ18503.1"/>
    </source>
</evidence>
<dbReference type="SUPFAM" id="SSF74653">
    <property type="entry name" value="TolA/TonB C-terminal domain"/>
    <property type="match status" value="1"/>
</dbReference>
<dbReference type="NCBIfam" id="NF033768">
    <property type="entry name" value="myxo_SS_tail"/>
    <property type="match status" value="1"/>
</dbReference>